<protein>
    <submittedName>
        <fullName evidence="1">Membrane protein</fullName>
    </submittedName>
</protein>
<organism evidence="1 2">
    <name type="scientific">Hymenobacter algoricola</name>
    <dbReference type="NCBI Taxonomy" id="486267"/>
    <lineage>
        <taxon>Bacteria</taxon>
        <taxon>Pseudomonadati</taxon>
        <taxon>Bacteroidota</taxon>
        <taxon>Cytophagia</taxon>
        <taxon>Cytophagales</taxon>
        <taxon>Hymenobacteraceae</taxon>
        <taxon>Hymenobacter</taxon>
    </lineage>
</organism>
<sequence>MSLLAAAHTQGQGLGNSPYSRVGLGDFTGNVGGVRQQGMGGIGLAAPNTSNVNELNPAMLAYTTRTTYEAGFNALFRRLHTVSQSNRTGSASLAYLALAVPLSKNWGAAVGLKPFTSVDFEANTQAAVINDPDKAISFVNEQGKGGLSEAYLSQGYRIGKGFSVGATASYVFGSIDLSTSTAVVKPTDITENITRVVRREQLHYSDFAFRGAAHYRSKITEKLNYNLAGVYSFQTDLSGTRSLTQDREDVTGFKLPFDQMMELVDQKGKAIIPALTQVGISLDNNRNWSANLDVAQQQWSKYRAFSGSATTATLSNTLRVGVGGEYTPDATAVENYFKRVTYRVGLTAAQMPYQPNGQMIYDRSVSWGFAFPLPSATPLDATVIGLAFTYGQRGNKDTYLLNDAQGTRTVNNVKDDYLKLQLGVTLNNRWFIKRQIE</sequence>
<comment type="caution">
    <text evidence="1">The sequence shown here is derived from an EMBL/GenBank/DDBJ whole genome shotgun (WGS) entry which is preliminary data.</text>
</comment>
<dbReference type="EMBL" id="BAABDH010000039">
    <property type="protein sequence ID" value="GAA3937793.1"/>
    <property type="molecule type" value="Genomic_DNA"/>
</dbReference>
<evidence type="ECO:0000313" key="1">
    <source>
        <dbReference type="EMBL" id="GAA3937793.1"/>
    </source>
</evidence>
<gene>
    <name evidence="1" type="ORF">GCM10022406_22320</name>
</gene>
<dbReference type="Proteomes" id="UP001499909">
    <property type="component" value="Unassembled WGS sequence"/>
</dbReference>
<accession>A0ABP7N766</accession>
<proteinExistence type="predicted"/>
<keyword evidence="2" id="KW-1185">Reference proteome</keyword>
<name>A0ABP7N766_9BACT</name>
<reference evidence="2" key="1">
    <citation type="journal article" date="2019" name="Int. J. Syst. Evol. Microbiol.">
        <title>The Global Catalogue of Microorganisms (GCM) 10K type strain sequencing project: providing services to taxonomists for standard genome sequencing and annotation.</title>
        <authorList>
            <consortium name="The Broad Institute Genomics Platform"/>
            <consortium name="The Broad Institute Genome Sequencing Center for Infectious Disease"/>
            <person name="Wu L."/>
            <person name="Ma J."/>
        </authorList>
    </citation>
    <scope>NUCLEOTIDE SEQUENCE [LARGE SCALE GENOMIC DNA]</scope>
    <source>
        <strain evidence="2">JCM 17214</strain>
    </source>
</reference>
<evidence type="ECO:0000313" key="2">
    <source>
        <dbReference type="Proteomes" id="UP001499909"/>
    </source>
</evidence>
<dbReference type="SUPFAM" id="SSF56935">
    <property type="entry name" value="Porins"/>
    <property type="match status" value="1"/>
</dbReference>
<dbReference type="Gene3D" id="2.40.160.60">
    <property type="entry name" value="Outer membrane protein transport protein (OMPP1/FadL/TodX)"/>
    <property type="match status" value="1"/>
</dbReference>